<dbReference type="SUPFAM" id="SSF57938">
    <property type="entry name" value="DnaJ/Hsp40 cysteine-rich domain"/>
    <property type="match status" value="1"/>
</dbReference>
<dbReference type="Pfam" id="PF01556">
    <property type="entry name" value="DnaJ_C"/>
    <property type="match status" value="1"/>
</dbReference>
<dbReference type="Gene3D" id="1.10.287.110">
    <property type="entry name" value="DnaJ domain"/>
    <property type="match status" value="1"/>
</dbReference>
<keyword evidence="6" id="KW-1185">Reference proteome</keyword>
<dbReference type="PANTHER" id="PTHR43096:SF52">
    <property type="entry name" value="DNAJ HOMOLOG 1, MITOCHONDRIAL-RELATED"/>
    <property type="match status" value="1"/>
</dbReference>
<evidence type="ECO:0000256" key="2">
    <source>
        <dbReference type="ARBA" id="ARBA00023016"/>
    </source>
</evidence>
<dbReference type="CDD" id="cd06257">
    <property type="entry name" value="DnaJ"/>
    <property type="match status" value="1"/>
</dbReference>
<sequence>MSTKSYYEILGVSVDASLEEIKRAFRSLALRWHPDQNSRPDAKEHFQQIREAYETLIDPEKRSRYNRTHGICPAKDRQKKRVFRKNPASELQCSKIASDIIADYFGLYRECRVTTKCRDLRYDFHFTPAHLENARNETISYVRWVYCNECVGKGLPFRSCVMCRGRGFVEERVTLTVSIPAGCRSGHQIRVRGMGDHTIPEIPAGDLLVYIHVVNTEKNHEK</sequence>
<name>A0A1I4U4M6_9BACT</name>
<dbReference type="SUPFAM" id="SSF46565">
    <property type="entry name" value="Chaperone J-domain"/>
    <property type="match status" value="1"/>
</dbReference>
<organism evidence="5 6">
    <name type="scientific">Thermodesulforhabdus norvegica</name>
    <dbReference type="NCBI Taxonomy" id="39841"/>
    <lineage>
        <taxon>Bacteria</taxon>
        <taxon>Pseudomonadati</taxon>
        <taxon>Thermodesulfobacteriota</taxon>
        <taxon>Syntrophobacteria</taxon>
        <taxon>Syntrophobacterales</taxon>
        <taxon>Thermodesulforhabdaceae</taxon>
        <taxon>Thermodesulforhabdus</taxon>
    </lineage>
</organism>
<dbReference type="PROSITE" id="PS00636">
    <property type="entry name" value="DNAJ_1"/>
    <property type="match status" value="1"/>
</dbReference>
<dbReference type="OrthoDB" id="9779622at2"/>
<dbReference type="STRING" id="39841.SAMN05660836_01638"/>
<dbReference type="InterPro" id="IPR018253">
    <property type="entry name" value="DnaJ_domain_CS"/>
</dbReference>
<keyword evidence="2" id="KW-0346">Stress response</keyword>
<gene>
    <name evidence="5" type="ORF">SAMN05660836_01638</name>
</gene>
<evidence type="ECO:0000313" key="6">
    <source>
        <dbReference type="Proteomes" id="UP000199611"/>
    </source>
</evidence>
<evidence type="ECO:0000256" key="3">
    <source>
        <dbReference type="ARBA" id="ARBA00023186"/>
    </source>
</evidence>
<dbReference type="SUPFAM" id="SSF49493">
    <property type="entry name" value="HSP40/DnaJ peptide-binding domain"/>
    <property type="match status" value="1"/>
</dbReference>
<proteinExistence type="predicted"/>
<dbReference type="GO" id="GO:0051082">
    <property type="term" value="F:unfolded protein binding"/>
    <property type="evidence" value="ECO:0007669"/>
    <property type="project" value="InterPro"/>
</dbReference>
<evidence type="ECO:0000256" key="1">
    <source>
        <dbReference type="ARBA" id="ARBA00022705"/>
    </source>
</evidence>
<dbReference type="InterPro" id="IPR036410">
    <property type="entry name" value="HSP_DnaJ_Cys-rich_dom_sf"/>
</dbReference>
<dbReference type="EMBL" id="FOUU01000005">
    <property type="protein sequence ID" value="SFM83996.1"/>
    <property type="molecule type" value="Genomic_DNA"/>
</dbReference>
<dbReference type="Proteomes" id="UP000199611">
    <property type="component" value="Unassembled WGS sequence"/>
</dbReference>
<protein>
    <submittedName>
        <fullName evidence="5">DnaJ C terminal domain-containing protein</fullName>
    </submittedName>
</protein>
<feature type="domain" description="J" evidence="4">
    <location>
        <begin position="5"/>
        <end position="69"/>
    </location>
</feature>
<dbReference type="GO" id="GO:0006260">
    <property type="term" value="P:DNA replication"/>
    <property type="evidence" value="ECO:0007669"/>
    <property type="project" value="UniProtKB-KW"/>
</dbReference>
<dbReference type="RefSeq" id="WP_093394908.1">
    <property type="nucleotide sequence ID" value="NZ_FOUU01000005.1"/>
</dbReference>
<dbReference type="PROSITE" id="PS50076">
    <property type="entry name" value="DNAJ_2"/>
    <property type="match status" value="1"/>
</dbReference>
<dbReference type="GO" id="GO:0005737">
    <property type="term" value="C:cytoplasm"/>
    <property type="evidence" value="ECO:0007669"/>
    <property type="project" value="TreeGrafter"/>
</dbReference>
<dbReference type="PANTHER" id="PTHR43096">
    <property type="entry name" value="DNAJ HOMOLOG 1, MITOCHONDRIAL-RELATED"/>
    <property type="match status" value="1"/>
</dbReference>
<dbReference type="AlphaFoldDB" id="A0A1I4U4M6"/>
<dbReference type="PRINTS" id="PR00625">
    <property type="entry name" value="JDOMAIN"/>
</dbReference>
<accession>A0A1I4U4M6</accession>
<dbReference type="InterPro" id="IPR008971">
    <property type="entry name" value="HSP40/DnaJ_pept-bd"/>
</dbReference>
<reference evidence="5 6" key="1">
    <citation type="submission" date="2016-10" db="EMBL/GenBank/DDBJ databases">
        <authorList>
            <person name="de Groot N.N."/>
        </authorList>
    </citation>
    <scope>NUCLEOTIDE SEQUENCE [LARGE SCALE GENOMIC DNA]</scope>
    <source>
        <strain evidence="5 6">DSM 9990</strain>
    </source>
</reference>
<keyword evidence="3" id="KW-0143">Chaperone</keyword>
<dbReference type="SMART" id="SM00271">
    <property type="entry name" value="DnaJ"/>
    <property type="match status" value="1"/>
</dbReference>
<dbReference type="InterPro" id="IPR036869">
    <property type="entry name" value="J_dom_sf"/>
</dbReference>
<dbReference type="Pfam" id="PF00226">
    <property type="entry name" value="DnaJ"/>
    <property type="match status" value="1"/>
</dbReference>
<evidence type="ECO:0000313" key="5">
    <source>
        <dbReference type="EMBL" id="SFM83996.1"/>
    </source>
</evidence>
<dbReference type="InterPro" id="IPR002939">
    <property type="entry name" value="DnaJ_C"/>
</dbReference>
<evidence type="ECO:0000259" key="4">
    <source>
        <dbReference type="PROSITE" id="PS50076"/>
    </source>
</evidence>
<dbReference type="InterPro" id="IPR001623">
    <property type="entry name" value="DnaJ_domain"/>
</dbReference>
<keyword evidence="1" id="KW-0235">DNA replication</keyword>
<dbReference type="Gene3D" id="2.60.260.20">
    <property type="entry name" value="Urease metallochaperone UreE, N-terminal domain"/>
    <property type="match status" value="1"/>
</dbReference>
<dbReference type="GO" id="GO:0042026">
    <property type="term" value="P:protein refolding"/>
    <property type="evidence" value="ECO:0007669"/>
    <property type="project" value="TreeGrafter"/>
</dbReference>